<dbReference type="Proteomes" id="UP000053599">
    <property type="component" value="Unassembled WGS sequence"/>
</dbReference>
<accession>A0A0D1WB33</accession>
<dbReference type="FunFam" id="3.40.50.720:FF:000003">
    <property type="entry name" value="S-(hydroxymethyl)glutathione dehydrogenase"/>
    <property type="match status" value="1"/>
</dbReference>
<keyword evidence="4" id="KW-0560">Oxidoreductase</keyword>
<evidence type="ECO:0000256" key="2">
    <source>
        <dbReference type="ARBA" id="ARBA00022723"/>
    </source>
</evidence>
<evidence type="ECO:0000313" key="8">
    <source>
        <dbReference type="EMBL" id="KIV85990.1"/>
    </source>
</evidence>
<sequence>MLTDALVVSEPGAAFELQQVELHDDLRSDEVAVRIKATGVCHTDLNFSKEKSMPELFPAVLGHEGAGIVERIGSSVTKVSPGDHVIVCYTCCGKCKYCLRKETAYCDLWFQYNFGVGRLDGSKTFSGTADGKSITSHFFGQSSFAKNILVSENGLVKVDKHTLFERLAPLGCGLMTGAGAMLNAIRPTSDMSVAVVGAGAVGLAAIMALKTLEQPPSKIIAVDIVAHRLEMARTFGATHGVNSKEQPELKKVLMEITDGRGVDGAIDTTGRPEVVTELIRSAARRGKVVTVGVGELSASASAKMFEMVNSGCTYVGCNQGDCFPQEFLPELLTAHQQGKFPYDQLIKTYPAKDIEQAAHDIHSGKTVKAVLLWD</sequence>
<evidence type="ECO:0000256" key="1">
    <source>
        <dbReference type="ARBA" id="ARBA00001947"/>
    </source>
</evidence>
<reference evidence="8 9" key="1">
    <citation type="submission" date="2015-01" db="EMBL/GenBank/DDBJ databases">
        <title>The Genome Sequence of Exophiala sideris CBS121828.</title>
        <authorList>
            <consortium name="The Broad Institute Genomics Platform"/>
            <person name="Cuomo C."/>
            <person name="de Hoog S."/>
            <person name="Gorbushina A."/>
            <person name="Stielow B."/>
            <person name="Teixiera M."/>
            <person name="Abouelleil A."/>
            <person name="Chapman S.B."/>
            <person name="Priest M."/>
            <person name="Young S.K."/>
            <person name="Wortman J."/>
            <person name="Nusbaum C."/>
            <person name="Birren B."/>
        </authorList>
    </citation>
    <scope>NUCLEOTIDE SEQUENCE [LARGE SCALE GENOMIC DNA]</scope>
    <source>
        <strain evidence="8 9">CBS 121828</strain>
    </source>
</reference>
<protein>
    <recommendedName>
        <fullName evidence="7">Enoyl reductase (ER) domain-containing protein</fullName>
    </recommendedName>
</protein>
<evidence type="ECO:0000256" key="6">
    <source>
        <dbReference type="RuleBase" id="RU361277"/>
    </source>
</evidence>
<dbReference type="InterPro" id="IPR013149">
    <property type="entry name" value="ADH-like_C"/>
</dbReference>
<keyword evidence="2 6" id="KW-0479">Metal-binding</keyword>
<dbReference type="GO" id="GO:0008270">
    <property type="term" value="F:zinc ion binding"/>
    <property type="evidence" value="ECO:0007669"/>
    <property type="project" value="InterPro"/>
</dbReference>
<dbReference type="InterPro" id="IPR011032">
    <property type="entry name" value="GroES-like_sf"/>
</dbReference>
<gene>
    <name evidence="8" type="ORF">PV11_01635</name>
</gene>
<dbReference type="PANTHER" id="PTHR43880">
    <property type="entry name" value="ALCOHOL DEHYDROGENASE"/>
    <property type="match status" value="1"/>
</dbReference>
<organism evidence="8 9">
    <name type="scientific">Exophiala sideris</name>
    <dbReference type="NCBI Taxonomy" id="1016849"/>
    <lineage>
        <taxon>Eukaryota</taxon>
        <taxon>Fungi</taxon>
        <taxon>Dikarya</taxon>
        <taxon>Ascomycota</taxon>
        <taxon>Pezizomycotina</taxon>
        <taxon>Eurotiomycetes</taxon>
        <taxon>Chaetothyriomycetidae</taxon>
        <taxon>Chaetothyriales</taxon>
        <taxon>Herpotrichiellaceae</taxon>
        <taxon>Exophiala</taxon>
    </lineage>
</organism>
<dbReference type="PANTHER" id="PTHR43880:SF12">
    <property type="entry name" value="ALCOHOL DEHYDROGENASE CLASS-3"/>
    <property type="match status" value="1"/>
</dbReference>
<dbReference type="AlphaFoldDB" id="A0A0D1WB33"/>
<dbReference type="OrthoDB" id="1560166at2759"/>
<dbReference type="InterPro" id="IPR002328">
    <property type="entry name" value="ADH_Zn_CS"/>
</dbReference>
<evidence type="ECO:0000259" key="7">
    <source>
        <dbReference type="SMART" id="SM00829"/>
    </source>
</evidence>
<evidence type="ECO:0000256" key="5">
    <source>
        <dbReference type="ARBA" id="ARBA00023027"/>
    </source>
</evidence>
<comment type="cofactor">
    <cofactor evidence="1 6">
        <name>Zn(2+)</name>
        <dbReference type="ChEBI" id="CHEBI:29105"/>
    </cofactor>
</comment>
<dbReference type="Pfam" id="PF00107">
    <property type="entry name" value="ADH_zinc_N"/>
    <property type="match status" value="1"/>
</dbReference>
<keyword evidence="3 6" id="KW-0862">Zinc</keyword>
<dbReference type="GO" id="GO:0051903">
    <property type="term" value="F:S-(hydroxymethyl)glutathione dehydrogenase [NAD(P)+] activity"/>
    <property type="evidence" value="ECO:0007669"/>
    <property type="project" value="TreeGrafter"/>
</dbReference>
<dbReference type="InterPro" id="IPR020843">
    <property type="entry name" value="ER"/>
</dbReference>
<evidence type="ECO:0000313" key="9">
    <source>
        <dbReference type="Proteomes" id="UP000053599"/>
    </source>
</evidence>
<dbReference type="GO" id="GO:0005829">
    <property type="term" value="C:cytosol"/>
    <property type="evidence" value="ECO:0007669"/>
    <property type="project" value="TreeGrafter"/>
</dbReference>
<dbReference type="CDD" id="cd08278">
    <property type="entry name" value="benzyl_alcohol_DH"/>
    <property type="match status" value="1"/>
</dbReference>
<dbReference type="PROSITE" id="PS00059">
    <property type="entry name" value="ADH_ZINC"/>
    <property type="match status" value="1"/>
</dbReference>
<dbReference type="HOGENOM" id="CLU_026673_14_1_1"/>
<dbReference type="Pfam" id="PF08240">
    <property type="entry name" value="ADH_N"/>
    <property type="match status" value="1"/>
</dbReference>
<evidence type="ECO:0000256" key="4">
    <source>
        <dbReference type="ARBA" id="ARBA00023002"/>
    </source>
</evidence>
<keyword evidence="5" id="KW-0520">NAD</keyword>
<dbReference type="STRING" id="1016849.A0A0D1WB33"/>
<dbReference type="GO" id="GO:0046294">
    <property type="term" value="P:formaldehyde catabolic process"/>
    <property type="evidence" value="ECO:0007669"/>
    <property type="project" value="TreeGrafter"/>
</dbReference>
<dbReference type="InterPro" id="IPR013154">
    <property type="entry name" value="ADH-like_N"/>
</dbReference>
<comment type="similarity">
    <text evidence="6">Belongs to the zinc-containing alcohol dehydrogenase family.</text>
</comment>
<dbReference type="SUPFAM" id="SSF51735">
    <property type="entry name" value="NAD(P)-binding Rossmann-fold domains"/>
    <property type="match status" value="1"/>
</dbReference>
<dbReference type="SMART" id="SM00829">
    <property type="entry name" value="PKS_ER"/>
    <property type="match status" value="1"/>
</dbReference>
<dbReference type="EMBL" id="KN846951">
    <property type="protein sequence ID" value="KIV85990.1"/>
    <property type="molecule type" value="Genomic_DNA"/>
</dbReference>
<proteinExistence type="inferred from homology"/>
<dbReference type="Gene3D" id="3.40.50.720">
    <property type="entry name" value="NAD(P)-binding Rossmann-like Domain"/>
    <property type="match status" value="1"/>
</dbReference>
<feature type="domain" description="Enoyl reductase (ER)" evidence="7">
    <location>
        <begin position="12"/>
        <end position="371"/>
    </location>
</feature>
<dbReference type="SUPFAM" id="SSF50129">
    <property type="entry name" value="GroES-like"/>
    <property type="match status" value="1"/>
</dbReference>
<dbReference type="InterPro" id="IPR036291">
    <property type="entry name" value="NAD(P)-bd_dom_sf"/>
</dbReference>
<dbReference type="Gene3D" id="3.90.180.10">
    <property type="entry name" value="Medium-chain alcohol dehydrogenases, catalytic domain"/>
    <property type="match status" value="1"/>
</dbReference>
<name>A0A0D1WB33_9EURO</name>
<evidence type="ECO:0000256" key="3">
    <source>
        <dbReference type="ARBA" id="ARBA00022833"/>
    </source>
</evidence>